<dbReference type="KEGG" id="bcw:Q7M_1293"/>
<organism evidence="1 2">
    <name type="scientific">Borrelia crocidurae (strain Achema)</name>
    <dbReference type="NCBI Taxonomy" id="1155096"/>
    <lineage>
        <taxon>Bacteria</taxon>
        <taxon>Pseudomonadati</taxon>
        <taxon>Spirochaetota</taxon>
        <taxon>Spirochaetia</taxon>
        <taxon>Spirochaetales</taxon>
        <taxon>Borreliaceae</taxon>
        <taxon>Borrelia</taxon>
    </lineage>
</organism>
<proteinExistence type="predicted"/>
<dbReference type="PROSITE" id="PS51257">
    <property type="entry name" value="PROKAR_LIPOPROTEIN"/>
    <property type="match status" value="1"/>
</dbReference>
<dbReference type="Proteomes" id="UP000005212">
    <property type="component" value="Plasmid unnamed25"/>
</dbReference>
<geneLocation type="plasmid" evidence="2">
    <name>unnamed25</name>
</geneLocation>
<dbReference type="AlphaFoldDB" id="I0FEZ3"/>
<keyword evidence="1" id="KW-0614">Plasmid</keyword>
<accession>I0FEZ3</accession>
<reference evidence="1 2" key="1">
    <citation type="journal article" date="2012" name="J. Bacteriol.">
        <title>Complete Genome Sequence of Borrelia crocidurae.</title>
        <authorList>
            <person name="Elbir H."/>
            <person name="Gimenez G."/>
            <person name="Robert C."/>
            <person name="Bergstrom S."/>
            <person name="Cutler S."/>
            <person name="Raoult D."/>
            <person name="Drancourt M."/>
        </authorList>
    </citation>
    <scope>NUCLEOTIDE SEQUENCE [LARGE SCALE GENOMIC DNA]</scope>
    <source>
        <strain evidence="1 2">Achema</strain>
        <plasmid evidence="2">unnamed25</plasmid>
    </source>
</reference>
<sequence>MSFPIRKLTLTVKEIYIYVNIMCTLLSCNREGGVMFVNDVLLIDVYFLIKNIRFIVKIVWIINI</sequence>
<evidence type="ECO:0000313" key="1">
    <source>
        <dbReference type="EMBL" id="AFI32049.1"/>
    </source>
</evidence>
<evidence type="ECO:0008006" key="3">
    <source>
        <dbReference type="Google" id="ProtNLM"/>
    </source>
</evidence>
<dbReference type="HOGENOM" id="CLU_2858809_0_0_12"/>
<protein>
    <recommendedName>
        <fullName evidence="3">Lipoprotein</fullName>
    </recommendedName>
</protein>
<gene>
    <name evidence="1" type="ordered locus">Q7M_1293</name>
</gene>
<dbReference type="EMBL" id="CP003451">
    <property type="protein sequence ID" value="AFI32049.1"/>
    <property type="molecule type" value="Genomic_DNA"/>
</dbReference>
<evidence type="ECO:0000313" key="2">
    <source>
        <dbReference type="Proteomes" id="UP000005212"/>
    </source>
</evidence>
<name>I0FEZ3_BORCA</name>
<reference evidence="2" key="2">
    <citation type="submission" date="2012-03" db="EMBL/GenBank/DDBJ databases">
        <title>Complete genome sequence of Borrelia crocidurae.</title>
        <authorList>
            <person name="Elbir H."/>
            <person name="Gimenez G."/>
            <person name="Robert C."/>
            <person name="Raoult D."/>
            <person name="Drancourt M."/>
        </authorList>
    </citation>
    <scope>NUCLEOTIDE SEQUENCE [LARGE SCALE GENOMIC DNA]</scope>
    <source>
        <strain evidence="2">Achema</strain>
        <plasmid evidence="2">unnamed25</plasmid>
    </source>
</reference>